<evidence type="ECO:0000313" key="2">
    <source>
        <dbReference type="EMBL" id="KFA68895.1"/>
    </source>
</evidence>
<dbReference type="EMBL" id="KL659672">
    <property type="protein sequence ID" value="KFA68895.1"/>
    <property type="molecule type" value="Genomic_DNA"/>
</dbReference>
<proteinExistence type="predicted"/>
<organism evidence="2 3">
    <name type="scientific">Stachybotrys chlorohalonatus (strain IBT 40285)</name>
    <dbReference type="NCBI Taxonomy" id="1283841"/>
    <lineage>
        <taxon>Eukaryota</taxon>
        <taxon>Fungi</taxon>
        <taxon>Dikarya</taxon>
        <taxon>Ascomycota</taxon>
        <taxon>Pezizomycotina</taxon>
        <taxon>Sordariomycetes</taxon>
        <taxon>Hypocreomycetidae</taxon>
        <taxon>Hypocreales</taxon>
        <taxon>Stachybotryaceae</taxon>
        <taxon>Stachybotrys</taxon>
    </lineage>
</organism>
<dbReference type="HOGENOM" id="CLU_3126019_0_0_1"/>
<evidence type="ECO:0000313" key="3">
    <source>
        <dbReference type="Proteomes" id="UP000028524"/>
    </source>
</evidence>
<reference evidence="2 3" key="1">
    <citation type="journal article" date="2014" name="BMC Genomics">
        <title>Comparative genome sequencing reveals chemotype-specific gene clusters in the toxigenic black mold Stachybotrys.</title>
        <authorList>
            <person name="Semeiks J."/>
            <person name="Borek D."/>
            <person name="Otwinowski Z."/>
            <person name="Grishin N.V."/>
        </authorList>
    </citation>
    <scope>NUCLEOTIDE SEQUENCE [LARGE SCALE GENOMIC DNA]</scope>
    <source>
        <strain evidence="2 3">IBT 40285</strain>
    </source>
</reference>
<name>A0A084QY60_STAC4</name>
<evidence type="ECO:0000256" key="1">
    <source>
        <dbReference type="SAM" id="MobiDB-lite"/>
    </source>
</evidence>
<feature type="region of interest" description="Disordered" evidence="1">
    <location>
        <begin position="8"/>
        <end position="50"/>
    </location>
</feature>
<gene>
    <name evidence="2" type="ORF">S40285_10937</name>
</gene>
<feature type="compositionally biased region" description="Basic and acidic residues" evidence="1">
    <location>
        <begin position="19"/>
        <end position="29"/>
    </location>
</feature>
<protein>
    <submittedName>
        <fullName evidence="2">Uncharacterized protein</fullName>
    </submittedName>
</protein>
<dbReference type="AlphaFoldDB" id="A0A084QY60"/>
<accession>A0A084QY60</accession>
<dbReference type="InParanoid" id="A0A084QY60"/>
<sequence>MLRALLQETSAHLMANGNTDDRRIARDDPIAPAGNPGGQDAGSRRAEEIR</sequence>
<dbReference type="Proteomes" id="UP000028524">
    <property type="component" value="Unassembled WGS sequence"/>
</dbReference>
<keyword evidence="3" id="KW-1185">Reference proteome</keyword>